<dbReference type="Pfam" id="PF00196">
    <property type="entry name" value="GerE"/>
    <property type="match status" value="1"/>
</dbReference>
<protein>
    <submittedName>
        <fullName evidence="7">DNA-binding response regulator</fullName>
    </submittedName>
</protein>
<dbReference type="GO" id="GO:0003677">
    <property type="term" value="F:DNA binding"/>
    <property type="evidence" value="ECO:0007669"/>
    <property type="project" value="UniProtKB-KW"/>
</dbReference>
<dbReference type="GO" id="GO:0000160">
    <property type="term" value="P:phosphorelay signal transduction system"/>
    <property type="evidence" value="ECO:0007669"/>
    <property type="project" value="InterPro"/>
</dbReference>
<dbReference type="InterPro" id="IPR011006">
    <property type="entry name" value="CheY-like_superfamily"/>
</dbReference>
<dbReference type="PROSITE" id="PS50043">
    <property type="entry name" value="HTH_LUXR_2"/>
    <property type="match status" value="1"/>
</dbReference>
<dbReference type="SUPFAM" id="SSF46894">
    <property type="entry name" value="C-terminal effector domain of the bipartite response regulators"/>
    <property type="match status" value="1"/>
</dbReference>
<organism evidence="7 8">
    <name type="scientific">Rhizobium phaseoli</name>
    <dbReference type="NCBI Taxonomy" id="396"/>
    <lineage>
        <taxon>Bacteria</taxon>
        <taxon>Pseudomonadati</taxon>
        <taxon>Pseudomonadota</taxon>
        <taxon>Alphaproteobacteria</taxon>
        <taxon>Hyphomicrobiales</taxon>
        <taxon>Rhizobiaceae</taxon>
        <taxon>Rhizobium/Agrobacterium group</taxon>
        <taxon>Rhizobium</taxon>
    </lineage>
</organism>
<dbReference type="GO" id="GO:0006355">
    <property type="term" value="P:regulation of DNA-templated transcription"/>
    <property type="evidence" value="ECO:0007669"/>
    <property type="project" value="InterPro"/>
</dbReference>
<accession>A0A7K3ULY9</accession>
<evidence type="ECO:0000256" key="1">
    <source>
        <dbReference type="ARBA" id="ARBA00023015"/>
    </source>
</evidence>
<keyword evidence="4" id="KW-0597">Phosphoprotein</keyword>
<dbReference type="InterPro" id="IPR000792">
    <property type="entry name" value="Tscrpt_reg_LuxR_C"/>
</dbReference>
<evidence type="ECO:0000313" key="8">
    <source>
        <dbReference type="Proteomes" id="UP000471753"/>
    </source>
</evidence>
<dbReference type="Gene3D" id="1.10.10.10">
    <property type="entry name" value="Winged helix-like DNA-binding domain superfamily/Winged helix DNA-binding domain"/>
    <property type="match status" value="1"/>
</dbReference>
<dbReference type="InterPro" id="IPR016032">
    <property type="entry name" value="Sig_transdc_resp-reg_C-effctor"/>
</dbReference>
<dbReference type="AlphaFoldDB" id="A0A7K3ULY9"/>
<dbReference type="SUPFAM" id="SSF52172">
    <property type="entry name" value="CheY-like"/>
    <property type="match status" value="1"/>
</dbReference>
<sequence length="216" mass="23429">MYSGETLQNLSRNVTRHASDDIVIVVSDDNSFGAILHAEIFSHGWQPEPRASASDFLMSPRTDSPGCIVLDASLADLTASNLTQLICCYAVRCPVIVLTGHGAPAMAVNGTKFGVFFVPKSSGPIAVADEIRSAIHAVSEVDRIEGCYRTLTLRERQVMKFVAEGLLNKQVAFELQISEITVKAHRGQVMRKMNARTLAHLVNMVAKLDIGLGALH</sequence>
<gene>
    <name evidence="7" type="ORF">GR197_29955</name>
</gene>
<dbReference type="EMBL" id="WUFT01000033">
    <property type="protein sequence ID" value="NEJ74702.1"/>
    <property type="molecule type" value="Genomic_DNA"/>
</dbReference>
<evidence type="ECO:0000259" key="6">
    <source>
        <dbReference type="PROSITE" id="PS50110"/>
    </source>
</evidence>
<feature type="domain" description="HTH luxR-type" evidence="5">
    <location>
        <begin position="144"/>
        <end position="209"/>
    </location>
</feature>
<dbReference type="Gene3D" id="3.40.50.2300">
    <property type="match status" value="1"/>
</dbReference>
<keyword evidence="2 7" id="KW-0238">DNA-binding</keyword>
<dbReference type="Proteomes" id="UP000471753">
    <property type="component" value="Unassembled WGS sequence"/>
</dbReference>
<reference evidence="7 8" key="1">
    <citation type="submission" date="2019-12" db="EMBL/GenBank/DDBJ databases">
        <title>Rhizobium genotypes associated with high levels of biological nitrogen fixation by grain legumes in a temperate-maritime cropping system.</title>
        <authorList>
            <person name="Maluk M."/>
            <person name="Francesc Ferrando Molina F."/>
            <person name="Lopez Del Egido L."/>
            <person name="Lafos M."/>
            <person name="Langarica-Fuentes A."/>
            <person name="Gebre Yohannes G."/>
            <person name="Young M.W."/>
            <person name="Martin P."/>
            <person name="Gantlett R."/>
            <person name="Kenicer G."/>
            <person name="Hawes C."/>
            <person name="Begg G.S."/>
            <person name="Quilliam R.S."/>
            <person name="Squire G.R."/>
            <person name="Poole P.S."/>
            <person name="Young P.W."/>
            <person name="Iannetta P.M."/>
            <person name="James E.K."/>
        </authorList>
    </citation>
    <scope>NUCLEOTIDE SEQUENCE [LARGE SCALE GENOMIC DNA]</scope>
    <source>
        <strain evidence="7 8">JHI366</strain>
    </source>
</reference>
<proteinExistence type="predicted"/>
<evidence type="ECO:0000256" key="3">
    <source>
        <dbReference type="ARBA" id="ARBA00023163"/>
    </source>
</evidence>
<dbReference type="InterPro" id="IPR001789">
    <property type="entry name" value="Sig_transdc_resp-reg_receiver"/>
</dbReference>
<name>A0A7K3ULY9_9HYPH</name>
<evidence type="ECO:0000256" key="4">
    <source>
        <dbReference type="PROSITE-ProRule" id="PRU00169"/>
    </source>
</evidence>
<evidence type="ECO:0000313" key="7">
    <source>
        <dbReference type="EMBL" id="NEJ74702.1"/>
    </source>
</evidence>
<feature type="modified residue" description="4-aspartylphosphate" evidence="4">
    <location>
        <position position="71"/>
    </location>
</feature>
<dbReference type="PRINTS" id="PR00038">
    <property type="entry name" value="HTHLUXR"/>
</dbReference>
<keyword evidence="3" id="KW-0804">Transcription</keyword>
<dbReference type="PANTHER" id="PTHR44688:SF16">
    <property type="entry name" value="DNA-BINDING TRANSCRIPTIONAL ACTIVATOR DEVR_DOSR"/>
    <property type="match status" value="1"/>
</dbReference>
<keyword evidence="1" id="KW-0805">Transcription regulation</keyword>
<dbReference type="InterPro" id="IPR036388">
    <property type="entry name" value="WH-like_DNA-bd_sf"/>
</dbReference>
<dbReference type="PANTHER" id="PTHR44688">
    <property type="entry name" value="DNA-BINDING TRANSCRIPTIONAL ACTIVATOR DEVR_DOSR"/>
    <property type="match status" value="1"/>
</dbReference>
<evidence type="ECO:0000256" key="2">
    <source>
        <dbReference type="ARBA" id="ARBA00023125"/>
    </source>
</evidence>
<dbReference type="SMART" id="SM00421">
    <property type="entry name" value="HTH_LUXR"/>
    <property type="match status" value="1"/>
</dbReference>
<feature type="domain" description="Response regulatory" evidence="6">
    <location>
        <begin position="22"/>
        <end position="135"/>
    </location>
</feature>
<dbReference type="RefSeq" id="WP_164016208.1">
    <property type="nucleotide sequence ID" value="NZ_WUFT01000033.1"/>
</dbReference>
<comment type="caution">
    <text evidence="7">The sequence shown here is derived from an EMBL/GenBank/DDBJ whole genome shotgun (WGS) entry which is preliminary data.</text>
</comment>
<evidence type="ECO:0000259" key="5">
    <source>
        <dbReference type="PROSITE" id="PS50043"/>
    </source>
</evidence>
<dbReference type="CDD" id="cd06170">
    <property type="entry name" value="LuxR_C_like"/>
    <property type="match status" value="1"/>
</dbReference>
<dbReference type="PROSITE" id="PS50110">
    <property type="entry name" value="RESPONSE_REGULATORY"/>
    <property type="match status" value="1"/>
</dbReference>